<dbReference type="Proteomes" id="UP000828048">
    <property type="component" value="Chromosome 8"/>
</dbReference>
<keyword evidence="2" id="KW-1185">Reference proteome</keyword>
<comment type="caution">
    <text evidence="1">The sequence shown here is derived from an EMBL/GenBank/DDBJ whole genome shotgun (WGS) entry which is preliminary data.</text>
</comment>
<accession>A0ACB7YFB6</accession>
<name>A0ACB7YFB6_9ERIC</name>
<organism evidence="1 2">
    <name type="scientific">Vaccinium darrowii</name>
    <dbReference type="NCBI Taxonomy" id="229202"/>
    <lineage>
        <taxon>Eukaryota</taxon>
        <taxon>Viridiplantae</taxon>
        <taxon>Streptophyta</taxon>
        <taxon>Embryophyta</taxon>
        <taxon>Tracheophyta</taxon>
        <taxon>Spermatophyta</taxon>
        <taxon>Magnoliopsida</taxon>
        <taxon>eudicotyledons</taxon>
        <taxon>Gunneridae</taxon>
        <taxon>Pentapetalae</taxon>
        <taxon>asterids</taxon>
        <taxon>Ericales</taxon>
        <taxon>Ericaceae</taxon>
        <taxon>Vaccinioideae</taxon>
        <taxon>Vaccinieae</taxon>
        <taxon>Vaccinium</taxon>
    </lineage>
</organism>
<proteinExistence type="predicted"/>
<evidence type="ECO:0000313" key="2">
    <source>
        <dbReference type="Proteomes" id="UP000828048"/>
    </source>
</evidence>
<evidence type="ECO:0000313" key="1">
    <source>
        <dbReference type="EMBL" id="KAH7851878.1"/>
    </source>
</evidence>
<gene>
    <name evidence="1" type="ORF">Vadar_017704</name>
</gene>
<sequence>MVSSRKGVNVGRNKAPVTQHRLAISSQDVGKNACKGPQVNWDSHLMRVFLDLDVKEIEEVGRGTTQLSNESLARISQRLSSLTNLPVTPLQCKNRYQVLHRDWQEWQLLANAKKGAIGLGFYSEHGTFTTPDFFWSNLIVQNEHVAKFQEWPLEHEELMHCVFEEVTATGDYVHILAEYEIDPPNLIDLEEYSLEMGTNLQEGGDLVEGGGNTVGVDIEEEVHS</sequence>
<reference evidence="1 2" key="1">
    <citation type="journal article" date="2021" name="Hortic Res">
        <title>High-quality reference genome and annotation aids understanding of berry development for evergreen blueberry (Vaccinium darrowii).</title>
        <authorList>
            <person name="Yu J."/>
            <person name="Hulse-Kemp A.M."/>
            <person name="Babiker E."/>
            <person name="Staton M."/>
        </authorList>
    </citation>
    <scope>NUCLEOTIDE SEQUENCE [LARGE SCALE GENOMIC DNA]</scope>
    <source>
        <strain evidence="2">cv. NJ 8807/NJ 8810</strain>
        <tissue evidence="1">Young leaf</tissue>
    </source>
</reference>
<dbReference type="EMBL" id="CM037158">
    <property type="protein sequence ID" value="KAH7851878.1"/>
    <property type="molecule type" value="Genomic_DNA"/>
</dbReference>
<protein>
    <submittedName>
        <fullName evidence="1">Uncharacterized protein</fullName>
    </submittedName>
</protein>